<feature type="transmembrane region" description="Helical" evidence="1">
    <location>
        <begin position="232"/>
        <end position="255"/>
    </location>
</feature>
<proteinExistence type="predicted"/>
<dbReference type="AlphaFoldDB" id="A0AAE4JYD0"/>
<dbReference type="Proteomes" id="UP001268256">
    <property type="component" value="Unassembled WGS sequence"/>
</dbReference>
<keyword evidence="3" id="KW-1185">Reference proteome</keyword>
<gene>
    <name evidence="2" type="ORF">RIF25_08555</name>
</gene>
<keyword evidence="1" id="KW-0472">Membrane</keyword>
<accession>A0AAE4JYD0</accession>
<sequence>MNKTPSLLLVRQLFPQISQLELLIRWRLLGGLVILGFALGLSGCVQADLAIQIKGQAGGEIQQHLQVSRSARPFLEQLQQQARKLGGTSKHQNGQTLDLRIPFDRPEDLSRKLNALLAPLHQTQAPTLPIIPAQAEVTDQNLLLFIRGQFDYTIDLRAFGIASGSSSDPIVLSPQELVALTISLETPWGARPGQASVKDNSVTLINPHLEKHGHTLTWALEPGYINHLQAVFIYPSLLGWGALGIVGLLSLAWYWRYRPLALAAQKVINSNPAAS</sequence>
<evidence type="ECO:0000313" key="2">
    <source>
        <dbReference type="EMBL" id="MDS3860864.1"/>
    </source>
</evidence>
<organism evidence="2 3">
    <name type="scientific">Pseudocalidococcus azoricus BACA0444</name>
    <dbReference type="NCBI Taxonomy" id="2918990"/>
    <lineage>
        <taxon>Bacteria</taxon>
        <taxon>Bacillati</taxon>
        <taxon>Cyanobacteriota</taxon>
        <taxon>Cyanophyceae</taxon>
        <taxon>Acaryochloridales</taxon>
        <taxon>Thermosynechococcaceae</taxon>
        <taxon>Pseudocalidococcus</taxon>
        <taxon>Pseudocalidococcus azoricus</taxon>
    </lineage>
</organism>
<evidence type="ECO:0000313" key="3">
    <source>
        <dbReference type="Proteomes" id="UP001268256"/>
    </source>
</evidence>
<keyword evidence="1" id="KW-0812">Transmembrane</keyword>
<name>A0AAE4JYD0_9CYAN</name>
<protein>
    <submittedName>
        <fullName evidence="2">DUF3153 domain-containing protein</fullName>
    </submittedName>
</protein>
<comment type="caution">
    <text evidence="2">The sequence shown here is derived from an EMBL/GenBank/DDBJ whole genome shotgun (WGS) entry which is preliminary data.</text>
</comment>
<dbReference type="InterPro" id="IPR021499">
    <property type="entry name" value="DUF3153"/>
</dbReference>
<dbReference type="EMBL" id="JAVMIP010000007">
    <property type="protein sequence ID" value="MDS3860864.1"/>
    <property type="molecule type" value="Genomic_DNA"/>
</dbReference>
<keyword evidence="1" id="KW-1133">Transmembrane helix</keyword>
<dbReference type="Pfam" id="PF11353">
    <property type="entry name" value="DUF3153"/>
    <property type="match status" value="1"/>
</dbReference>
<reference evidence="3" key="1">
    <citation type="submission" date="2023-07" db="EMBL/GenBank/DDBJ databases">
        <authorList>
            <person name="Luz R."/>
            <person name="Cordeiro R."/>
            <person name="Fonseca A."/>
            <person name="Goncalves V."/>
        </authorList>
    </citation>
    <scope>NUCLEOTIDE SEQUENCE [LARGE SCALE GENOMIC DNA]</scope>
    <source>
        <strain evidence="3">BACA0444</strain>
    </source>
</reference>
<dbReference type="RefSeq" id="WP_322878124.1">
    <property type="nucleotide sequence ID" value="NZ_JAVMIP010000007.1"/>
</dbReference>
<evidence type="ECO:0000256" key="1">
    <source>
        <dbReference type="SAM" id="Phobius"/>
    </source>
</evidence>